<dbReference type="AlphaFoldDB" id="A0A657IV69"/>
<proteinExistence type="predicted"/>
<comment type="caution">
    <text evidence="2">The sequence shown here is derived from an EMBL/GenBank/DDBJ whole genome shotgun (WGS) entry which is preliminary data.</text>
</comment>
<sequence length="68" mass="7027">MLYVYSAPAGSEADQKLRLLASLAATDAAADAAQQAAERRGAAKHQGTGQVAGNQTNGNQTIENQRKA</sequence>
<organism evidence="2 3">
    <name type="scientific">Rothia kristinae</name>
    <dbReference type="NCBI Taxonomy" id="37923"/>
    <lineage>
        <taxon>Bacteria</taxon>
        <taxon>Bacillati</taxon>
        <taxon>Actinomycetota</taxon>
        <taxon>Actinomycetes</taxon>
        <taxon>Micrococcales</taxon>
        <taxon>Micrococcaceae</taxon>
        <taxon>Rothia</taxon>
    </lineage>
</organism>
<evidence type="ECO:0000313" key="2">
    <source>
        <dbReference type="EMBL" id="OAX63236.1"/>
    </source>
</evidence>
<name>A0A657IV69_9MICC</name>
<gene>
    <name evidence="2" type="ORF">A5N15_04145</name>
</gene>
<feature type="compositionally biased region" description="Polar residues" evidence="1">
    <location>
        <begin position="47"/>
        <end position="68"/>
    </location>
</feature>
<evidence type="ECO:0000313" key="3">
    <source>
        <dbReference type="Proteomes" id="UP000092021"/>
    </source>
</evidence>
<accession>A0A657IV69</accession>
<dbReference type="Proteomes" id="UP000092021">
    <property type="component" value="Unassembled WGS sequence"/>
</dbReference>
<protein>
    <submittedName>
        <fullName evidence="2">Uncharacterized protein</fullName>
    </submittedName>
</protein>
<reference evidence="2 3" key="1">
    <citation type="submission" date="2016-04" db="EMBL/GenBank/DDBJ databases">
        <title>Identification of putative biosynthetic pathways for the production of bioactive secondary metabolites by the marine actinomycete Kocuria kristinae RUTW2-3.</title>
        <authorList>
            <person name="Waterworth S.C."/>
            <person name="Walmsley T.A."/>
            <person name="Matongo T."/>
            <person name="Davies-Coleman M.T."/>
            <person name="Dorrington R.A."/>
        </authorList>
    </citation>
    <scope>NUCLEOTIDE SEQUENCE [LARGE SCALE GENOMIC DNA]</scope>
    <source>
        <strain evidence="2 3">RUTW4-5</strain>
    </source>
</reference>
<evidence type="ECO:0000256" key="1">
    <source>
        <dbReference type="SAM" id="MobiDB-lite"/>
    </source>
</evidence>
<feature type="region of interest" description="Disordered" evidence="1">
    <location>
        <begin position="29"/>
        <end position="68"/>
    </location>
</feature>
<dbReference type="EMBL" id="LWGZ01000346">
    <property type="protein sequence ID" value="OAX63236.1"/>
    <property type="molecule type" value="Genomic_DNA"/>
</dbReference>